<gene>
    <name evidence="1" type="ORF">F383_36702</name>
</gene>
<protein>
    <submittedName>
        <fullName evidence="1">Uncharacterized protein</fullName>
    </submittedName>
</protein>
<organism evidence="1 2">
    <name type="scientific">Gossypium arboreum</name>
    <name type="common">Tree cotton</name>
    <name type="synonym">Gossypium nanking</name>
    <dbReference type="NCBI Taxonomy" id="29729"/>
    <lineage>
        <taxon>Eukaryota</taxon>
        <taxon>Viridiplantae</taxon>
        <taxon>Streptophyta</taxon>
        <taxon>Embryophyta</taxon>
        <taxon>Tracheophyta</taxon>
        <taxon>Spermatophyta</taxon>
        <taxon>Magnoliopsida</taxon>
        <taxon>eudicotyledons</taxon>
        <taxon>Gunneridae</taxon>
        <taxon>Pentapetalae</taxon>
        <taxon>rosids</taxon>
        <taxon>malvids</taxon>
        <taxon>Malvales</taxon>
        <taxon>Malvaceae</taxon>
        <taxon>Malvoideae</taxon>
        <taxon>Gossypium</taxon>
    </lineage>
</organism>
<evidence type="ECO:0000313" key="1">
    <source>
        <dbReference type="EMBL" id="KHF97298.1"/>
    </source>
</evidence>
<dbReference type="Proteomes" id="UP000032142">
    <property type="component" value="Unassembled WGS sequence"/>
</dbReference>
<reference evidence="2" key="1">
    <citation type="submission" date="2014-09" db="EMBL/GenBank/DDBJ databases">
        <authorList>
            <person name="Mudge J."/>
            <person name="Ramaraj T."/>
            <person name="Lindquist I.E."/>
            <person name="Bharti A.K."/>
            <person name="Sundararajan A."/>
            <person name="Cameron C.T."/>
            <person name="Woodward J.E."/>
            <person name="May G.D."/>
            <person name="Brubaker C."/>
            <person name="Broadhvest J."/>
            <person name="Wilkins T.A."/>
        </authorList>
    </citation>
    <scope>NUCLEOTIDE SEQUENCE</scope>
    <source>
        <strain evidence="2">cv. AKA8401</strain>
    </source>
</reference>
<proteinExistence type="predicted"/>
<dbReference type="AlphaFoldDB" id="A0A0B0MD51"/>
<dbReference type="EMBL" id="JRRC01002536">
    <property type="protein sequence ID" value="KHF97298.1"/>
    <property type="molecule type" value="Genomic_DNA"/>
</dbReference>
<accession>A0A0B0MD51</accession>
<name>A0A0B0MD51_GOSAR</name>
<comment type="caution">
    <text evidence="1">The sequence shown here is derived from an EMBL/GenBank/DDBJ whole genome shotgun (WGS) entry which is preliminary data.</text>
</comment>
<keyword evidence="2" id="KW-1185">Reference proteome</keyword>
<evidence type="ECO:0000313" key="2">
    <source>
        <dbReference type="Proteomes" id="UP000032142"/>
    </source>
</evidence>
<sequence>MCICQIELSIGELVTSLNRSDYDV</sequence>